<evidence type="ECO:0000256" key="1">
    <source>
        <dbReference type="SAM" id="SignalP"/>
    </source>
</evidence>
<feature type="chain" id="PRO_5020883866" description="Carboxypeptidase-like regulatory domain-containing protein" evidence="1">
    <location>
        <begin position="22"/>
        <end position="305"/>
    </location>
</feature>
<evidence type="ECO:0000313" key="3">
    <source>
        <dbReference type="Proteomes" id="UP000295164"/>
    </source>
</evidence>
<keyword evidence="1" id="KW-0732">Signal</keyword>
<proteinExistence type="predicted"/>
<reference evidence="2 3" key="1">
    <citation type="submission" date="2019-03" db="EMBL/GenBank/DDBJ databases">
        <authorList>
            <person name="Kim M.K.M."/>
        </authorList>
    </citation>
    <scope>NUCLEOTIDE SEQUENCE [LARGE SCALE GENOMIC DNA]</scope>
    <source>
        <strain evidence="2 3">17J68-15</strain>
    </source>
</reference>
<dbReference type="InterPro" id="IPR008969">
    <property type="entry name" value="CarboxyPept-like_regulatory"/>
</dbReference>
<dbReference type="RefSeq" id="WP_131852208.1">
    <property type="nucleotide sequence ID" value="NZ_SKFH01000016.1"/>
</dbReference>
<keyword evidence="3" id="KW-1185">Reference proteome</keyword>
<feature type="signal peptide" evidence="1">
    <location>
        <begin position="1"/>
        <end position="21"/>
    </location>
</feature>
<protein>
    <recommendedName>
        <fullName evidence="4">Carboxypeptidase-like regulatory domain-containing protein</fullName>
    </recommendedName>
</protein>
<gene>
    <name evidence="2" type="ORF">E0486_10890</name>
</gene>
<organism evidence="2 3">
    <name type="scientific">Flaviaesturariibacter aridisoli</name>
    <dbReference type="NCBI Taxonomy" id="2545761"/>
    <lineage>
        <taxon>Bacteria</taxon>
        <taxon>Pseudomonadati</taxon>
        <taxon>Bacteroidota</taxon>
        <taxon>Chitinophagia</taxon>
        <taxon>Chitinophagales</taxon>
        <taxon>Chitinophagaceae</taxon>
        <taxon>Flaviaestuariibacter</taxon>
    </lineage>
</organism>
<dbReference type="EMBL" id="SKFH01000016">
    <property type="protein sequence ID" value="TCZ70454.1"/>
    <property type="molecule type" value="Genomic_DNA"/>
</dbReference>
<dbReference type="OrthoDB" id="983143at2"/>
<evidence type="ECO:0008006" key="4">
    <source>
        <dbReference type="Google" id="ProtNLM"/>
    </source>
</evidence>
<dbReference type="AlphaFoldDB" id="A0A4V2WMK6"/>
<dbReference type="SUPFAM" id="SSF49464">
    <property type="entry name" value="Carboxypeptidase regulatory domain-like"/>
    <property type="match status" value="1"/>
</dbReference>
<accession>A0A4V2WMK6</accession>
<name>A0A4V2WMK6_9BACT</name>
<comment type="caution">
    <text evidence="2">The sequence shown here is derived from an EMBL/GenBank/DDBJ whole genome shotgun (WGS) entry which is preliminary data.</text>
</comment>
<sequence>MFARRLLPLLALLQLSTVAVGQATHRLRDRRTGAPVPWATIKVLNRPQGAVANGEGFFELTLNGGDTALISSVGYAPKHLTQLPDVIDLEPVARPLDTVRVRQTVPVRTLLLGNGVPFLDIKLSCSISGNSPAGICFPWGVGNDEGKAEFAERMELPDSTRAYRLLRLWLPTRKTDCYGKLLVHLYAEDPLTGGPGEELWVKLIEVDAASVRRNRLKILVDLTAEAVQLPPGQAFFVSTGWPPGTPHTCFSIIPLFRGTQSNTWRRYVRSNGFSFFPSEMNWVDEPGGHAANTVYAAELEERVYK</sequence>
<evidence type="ECO:0000313" key="2">
    <source>
        <dbReference type="EMBL" id="TCZ70454.1"/>
    </source>
</evidence>
<dbReference type="Proteomes" id="UP000295164">
    <property type="component" value="Unassembled WGS sequence"/>
</dbReference>